<dbReference type="InterPro" id="IPR023612">
    <property type="entry name" value="Peptidase_M4"/>
</dbReference>
<evidence type="ECO:0000259" key="9">
    <source>
        <dbReference type="Pfam" id="PF02868"/>
    </source>
</evidence>
<dbReference type="EC" id="3.4.24.-" evidence="7"/>
<gene>
    <name evidence="10" type="ORF">N4261_15840</name>
</gene>
<comment type="function">
    <text evidence="7">Extracellular zinc metalloprotease.</text>
</comment>
<name>A0ABY6AV14_9BURK</name>
<keyword evidence="3" id="KW-0479">Metal-binding</keyword>
<feature type="domain" description="Peptidase M4 C-terminal" evidence="9">
    <location>
        <begin position="191"/>
        <end position="360"/>
    </location>
</feature>
<sequence length="362" mass="39468">MRCRHPKHSAHRHSIFCILPPYLLDKIAQNGTPQQRDMALRTKGLDGTLRSLRLAGQAASNVQPHLSALAAPVPPTQRRSIYSAKQTETLPGTLMRAEGQPPSGDVAVDEAYDGLGATFEFFAEAYDRNSIDDAGLPLEATVHFGVDYNNAFWNSVQMVFGDGDGDLFNRFTVSLDVIGHELAHGVTEDEAKLQYFNQAGALNESMSDVFGSLIKQYKLQQKADAADWLIGAGLLTAKVKGVALRSMKDPGSAFDDPVLGKDPQPKHMDQFVNTFEDNGGVHINSGIPNHAFYQAAVKIGGFAWEQAGRIWYEALRDARVKPNTGFKRFASVTVDVARRLYGAASPQRQAVVDGWAAVGIKV</sequence>
<keyword evidence="5 7" id="KW-0862">Zinc</keyword>
<evidence type="ECO:0000256" key="2">
    <source>
        <dbReference type="ARBA" id="ARBA00022670"/>
    </source>
</evidence>
<dbReference type="CDD" id="cd09597">
    <property type="entry name" value="M4_TLP"/>
    <property type="match status" value="1"/>
</dbReference>
<dbReference type="Pfam" id="PF01447">
    <property type="entry name" value="Peptidase_M4"/>
    <property type="match status" value="1"/>
</dbReference>
<accession>A0ABY6AV14</accession>
<dbReference type="PANTHER" id="PTHR43579:SF1">
    <property type="entry name" value="NEUTRAL METALLOPROTEINASE"/>
    <property type="match status" value="1"/>
</dbReference>
<evidence type="ECO:0000256" key="5">
    <source>
        <dbReference type="ARBA" id="ARBA00022833"/>
    </source>
</evidence>
<dbReference type="EMBL" id="CP104562">
    <property type="protein sequence ID" value="UXH76517.1"/>
    <property type="molecule type" value="Genomic_DNA"/>
</dbReference>
<dbReference type="InterPro" id="IPR027268">
    <property type="entry name" value="Peptidase_M4/M1_CTD_sf"/>
</dbReference>
<keyword evidence="2 7" id="KW-0645">Protease</keyword>
<keyword evidence="4 7" id="KW-0378">Hydrolase</keyword>
<dbReference type="RefSeq" id="WP_261756249.1">
    <property type="nucleotide sequence ID" value="NZ_CP104562.2"/>
</dbReference>
<dbReference type="Proteomes" id="UP001064933">
    <property type="component" value="Chromosome"/>
</dbReference>
<dbReference type="PANTHER" id="PTHR43579">
    <property type="match status" value="1"/>
</dbReference>
<proteinExistence type="inferred from homology"/>
<evidence type="ECO:0000256" key="4">
    <source>
        <dbReference type="ARBA" id="ARBA00022801"/>
    </source>
</evidence>
<organism evidence="10 11">
    <name type="scientific">Roseateles amylovorans</name>
    <dbReference type="NCBI Taxonomy" id="2978473"/>
    <lineage>
        <taxon>Bacteria</taxon>
        <taxon>Pseudomonadati</taxon>
        <taxon>Pseudomonadota</taxon>
        <taxon>Betaproteobacteria</taxon>
        <taxon>Burkholderiales</taxon>
        <taxon>Sphaerotilaceae</taxon>
        <taxon>Roseateles</taxon>
    </lineage>
</organism>
<comment type="cofactor">
    <cofactor evidence="7">
        <name>Zn(2+)</name>
        <dbReference type="ChEBI" id="CHEBI:29105"/>
    </cofactor>
</comment>
<dbReference type="InterPro" id="IPR052759">
    <property type="entry name" value="Metalloprotease_M4"/>
</dbReference>
<comment type="similarity">
    <text evidence="1 7">Belongs to the peptidase M4 family.</text>
</comment>
<dbReference type="Gene3D" id="1.10.390.10">
    <property type="entry name" value="Neutral Protease Domain 2"/>
    <property type="match status" value="1"/>
</dbReference>
<dbReference type="Pfam" id="PF02868">
    <property type="entry name" value="Peptidase_M4_C"/>
    <property type="match status" value="1"/>
</dbReference>
<comment type="subcellular location">
    <subcellularLocation>
        <location evidence="7">Secreted</location>
    </subcellularLocation>
</comment>
<evidence type="ECO:0000313" key="10">
    <source>
        <dbReference type="EMBL" id="UXH76517.1"/>
    </source>
</evidence>
<keyword evidence="7" id="KW-0964">Secreted</keyword>
<dbReference type="SUPFAM" id="SSF55486">
    <property type="entry name" value="Metalloproteases ('zincins'), catalytic domain"/>
    <property type="match status" value="1"/>
</dbReference>
<evidence type="ECO:0000256" key="6">
    <source>
        <dbReference type="ARBA" id="ARBA00023049"/>
    </source>
</evidence>
<evidence type="ECO:0000259" key="8">
    <source>
        <dbReference type="Pfam" id="PF01447"/>
    </source>
</evidence>
<protein>
    <recommendedName>
        <fullName evidence="7">Neutral metalloproteinase</fullName>
        <ecNumber evidence="7">3.4.24.-</ecNumber>
    </recommendedName>
</protein>
<reference evidence="10" key="1">
    <citation type="submission" date="2022-10" db="EMBL/GenBank/DDBJ databases">
        <title>Characterization and whole genome sequencing of a new Roseateles species, isolated from fresh water.</title>
        <authorList>
            <person name="Guliayeva D.Y."/>
            <person name="Akhremchuk A.E."/>
            <person name="Sikolenko M.A."/>
            <person name="Valentovich L.N."/>
            <person name="Sidarenka A.V."/>
        </authorList>
    </citation>
    <scope>NUCLEOTIDE SEQUENCE</scope>
    <source>
        <strain evidence="10">BIM B-1768</strain>
    </source>
</reference>
<evidence type="ECO:0000256" key="1">
    <source>
        <dbReference type="ARBA" id="ARBA00009388"/>
    </source>
</evidence>
<dbReference type="InterPro" id="IPR001570">
    <property type="entry name" value="Peptidase_M4_C_domain"/>
</dbReference>
<dbReference type="Gene3D" id="3.10.170.10">
    <property type="match status" value="1"/>
</dbReference>
<dbReference type="PRINTS" id="PR00730">
    <property type="entry name" value="THERMOLYSIN"/>
</dbReference>
<keyword evidence="6 7" id="KW-0482">Metalloprotease</keyword>
<evidence type="ECO:0000313" key="11">
    <source>
        <dbReference type="Proteomes" id="UP001064933"/>
    </source>
</evidence>
<keyword evidence="11" id="KW-1185">Reference proteome</keyword>
<dbReference type="InterPro" id="IPR013856">
    <property type="entry name" value="Peptidase_M4_domain"/>
</dbReference>
<evidence type="ECO:0000256" key="7">
    <source>
        <dbReference type="RuleBase" id="RU366073"/>
    </source>
</evidence>
<feature type="domain" description="Peptidase M4" evidence="8">
    <location>
        <begin position="104"/>
        <end position="188"/>
    </location>
</feature>
<evidence type="ECO:0000256" key="3">
    <source>
        <dbReference type="ARBA" id="ARBA00022723"/>
    </source>
</evidence>